<gene>
    <name evidence="1" type="ORF">KXQ929_LOCUS50391</name>
</gene>
<proteinExistence type="predicted"/>
<name>A0A820NKD8_9BILA</name>
<reference evidence="1" key="1">
    <citation type="submission" date="2021-02" db="EMBL/GenBank/DDBJ databases">
        <authorList>
            <person name="Nowell W R."/>
        </authorList>
    </citation>
    <scope>NUCLEOTIDE SEQUENCE</scope>
</reference>
<dbReference type="Proteomes" id="UP000663868">
    <property type="component" value="Unassembled WGS sequence"/>
</dbReference>
<evidence type="ECO:0000313" key="2">
    <source>
        <dbReference type="Proteomes" id="UP000663868"/>
    </source>
</evidence>
<accession>A0A820NKD8</accession>
<protein>
    <submittedName>
        <fullName evidence="1">Uncharacterized protein</fullName>
    </submittedName>
</protein>
<organism evidence="1 2">
    <name type="scientific">Adineta steineri</name>
    <dbReference type="NCBI Taxonomy" id="433720"/>
    <lineage>
        <taxon>Eukaryota</taxon>
        <taxon>Metazoa</taxon>
        <taxon>Spiralia</taxon>
        <taxon>Gnathifera</taxon>
        <taxon>Rotifera</taxon>
        <taxon>Eurotatoria</taxon>
        <taxon>Bdelloidea</taxon>
        <taxon>Adinetida</taxon>
        <taxon>Adinetidae</taxon>
        <taxon>Adineta</taxon>
    </lineage>
</organism>
<dbReference type="EMBL" id="CAJOBB010023029">
    <property type="protein sequence ID" value="CAF4389770.1"/>
    <property type="molecule type" value="Genomic_DNA"/>
</dbReference>
<dbReference type="AlphaFoldDB" id="A0A820NKD8"/>
<feature type="non-terminal residue" evidence="1">
    <location>
        <position position="1"/>
    </location>
</feature>
<evidence type="ECO:0000313" key="1">
    <source>
        <dbReference type="EMBL" id="CAF4389770.1"/>
    </source>
</evidence>
<comment type="caution">
    <text evidence="1">The sequence shown here is derived from an EMBL/GenBank/DDBJ whole genome shotgun (WGS) entry which is preliminary data.</text>
</comment>
<sequence length="27" mass="2737">TSSSTTTTTTTTSSFSPTQVLSILSSL</sequence>